<evidence type="ECO:0000313" key="3">
    <source>
        <dbReference type="Proteomes" id="UP000824120"/>
    </source>
</evidence>
<evidence type="ECO:0000259" key="1">
    <source>
        <dbReference type="Pfam" id="PF14111"/>
    </source>
</evidence>
<dbReference type="Pfam" id="PF14111">
    <property type="entry name" value="DUF4283"/>
    <property type="match status" value="1"/>
</dbReference>
<comment type="caution">
    <text evidence="2">The sequence shown here is derived from an EMBL/GenBank/DDBJ whole genome shotgun (WGS) entry which is preliminary data.</text>
</comment>
<evidence type="ECO:0000313" key="2">
    <source>
        <dbReference type="EMBL" id="KAG5568655.1"/>
    </source>
</evidence>
<proteinExistence type="predicted"/>
<dbReference type="EMBL" id="JACXVP010000072">
    <property type="protein sequence ID" value="KAG5568655.1"/>
    <property type="molecule type" value="Genomic_DNA"/>
</dbReference>
<dbReference type="Proteomes" id="UP000824120">
    <property type="component" value="Unassembled WGS sequence"/>
</dbReference>
<feature type="domain" description="DUF4283" evidence="1">
    <location>
        <begin position="77"/>
        <end position="153"/>
    </location>
</feature>
<accession>A0A9J5VZY6</accession>
<reference evidence="2" key="1">
    <citation type="submission" date="2020-09" db="EMBL/GenBank/DDBJ databases">
        <title>De no assembly of potato wild relative species, Solanum commersonii.</title>
        <authorList>
            <person name="Cho K."/>
        </authorList>
    </citation>
    <scope>NUCLEOTIDE SEQUENCE</scope>
    <source>
        <strain evidence="2">LZ3.2</strain>
        <tissue evidence="2">Leaf</tissue>
    </source>
</reference>
<dbReference type="PANTHER" id="PTHR34427:SF16">
    <property type="entry name" value="DUF4283 DOMAIN-CONTAINING PROTEIN"/>
    <property type="match status" value="1"/>
</dbReference>
<protein>
    <recommendedName>
        <fullName evidence="1">DUF4283 domain-containing protein</fullName>
    </recommendedName>
</protein>
<keyword evidence="3" id="KW-1185">Reference proteome</keyword>
<organism evidence="2 3">
    <name type="scientific">Solanum commersonii</name>
    <name type="common">Commerson's wild potato</name>
    <name type="synonym">Commerson's nightshade</name>
    <dbReference type="NCBI Taxonomy" id="4109"/>
    <lineage>
        <taxon>Eukaryota</taxon>
        <taxon>Viridiplantae</taxon>
        <taxon>Streptophyta</taxon>
        <taxon>Embryophyta</taxon>
        <taxon>Tracheophyta</taxon>
        <taxon>Spermatophyta</taxon>
        <taxon>Magnoliopsida</taxon>
        <taxon>eudicotyledons</taxon>
        <taxon>Gunneridae</taxon>
        <taxon>Pentapetalae</taxon>
        <taxon>asterids</taxon>
        <taxon>lamiids</taxon>
        <taxon>Solanales</taxon>
        <taxon>Solanaceae</taxon>
        <taxon>Solanoideae</taxon>
        <taxon>Solaneae</taxon>
        <taxon>Solanum</taxon>
    </lineage>
</organism>
<sequence>MMQRSTVSRKAVDWICFCMKEASKDQKEIRRLGDGDFQKRSSLNGRGGIDSSTRVTDVKYPFAAIVQEKWTDDQEDSLLKRCVVGYCGEELKEKPTLADIRRWSSTNGKKAYGVNIGDSFLLEFPNRRMAEQTLQGQWRWKNCSFHLEWWNPLIGSIPNSLTCKETWIRVVGIPLHCGLRKSSKNLEKACGGRIAIEEET</sequence>
<dbReference type="InterPro" id="IPR025558">
    <property type="entry name" value="DUF4283"/>
</dbReference>
<dbReference type="AlphaFoldDB" id="A0A9J5VZY6"/>
<name>A0A9J5VZY6_SOLCO</name>
<dbReference type="OrthoDB" id="1461917at2759"/>
<gene>
    <name evidence="2" type="ORF">H5410_064335</name>
</gene>
<dbReference type="PANTHER" id="PTHR34427">
    <property type="entry name" value="DUF4283 DOMAIN PROTEIN"/>
    <property type="match status" value="1"/>
</dbReference>